<keyword evidence="9" id="KW-1185">Reference proteome</keyword>
<dbReference type="Gene3D" id="1.10.150.170">
    <property type="entry name" value="Putative methyltransferase TM0872, insert domain"/>
    <property type="match status" value="1"/>
</dbReference>
<feature type="binding site" evidence="6">
    <location>
        <position position="100"/>
    </location>
    <ligand>
        <name>S-adenosyl-L-methionine</name>
        <dbReference type="ChEBI" id="CHEBI:59789"/>
    </ligand>
</feature>
<comment type="subcellular location">
    <subcellularLocation>
        <location evidence="6">Cytoplasm</location>
    </subcellularLocation>
</comment>
<keyword evidence="6" id="KW-0963">Cytoplasm</keyword>
<proteinExistence type="inferred from homology"/>
<dbReference type="Pfam" id="PF01795">
    <property type="entry name" value="Methyltransf_5"/>
    <property type="match status" value="1"/>
</dbReference>
<evidence type="ECO:0000256" key="4">
    <source>
        <dbReference type="ARBA" id="ARBA00022679"/>
    </source>
</evidence>
<organism evidence="7">
    <name type="scientific">Candidatus Berkiella cookevillensis</name>
    <dbReference type="NCBI Taxonomy" id="437022"/>
    <lineage>
        <taxon>Bacteria</taxon>
        <taxon>Pseudomonadati</taxon>
        <taxon>Pseudomonadota</taxon>
        <taxon>Gammaproteobacteria</taxon>
        <taxon>Candidatus Berkiellales</taxon>
        <taxon>Candidatus Berkiellaceae</taxon>
        <taxon>Candidatus Berkiella</taxon>
    </lineage>
</organism>
<dbReference type="SUPFAM" id="SSF53335">
    <property type="entry name" value="S-adenosyl-L-methionine-dependent methyltransferases"/>
    <property type="match status" value="1"/>
</dbReference>
<keyword evidence="3 6" id="KW-0489">Methyltransferase</keyword>
<dbReference type="Gene3D" id="3.40.50.150">
    <property type="entry name" value="Vaccinia Virus protein VP39"/>
    <property type="match status" value="1"/>
</dbReference>
<comment type="caution">
    <text evidence="7">The sequence shown here is derived from an EMBL/GenBank/DDBJ whole genome shotgun (WGS) entry which is preliminary data.</text>
</comment>
<evidence type="ECO:0000313" key="7">
    <source>
        <dbReference type="EMBL" id="KRG18370.1"/>
    </source>
</evidence>
<dbReference type="AlphaFoldDB" id="A0A0Q9YLF3"/>
<name>A0A0Q9YLF3_9GAMM</name>
<feature type="binding site" evidence="6">
    <location>
        <begin position="34"/>
        <end position="36"/>
    </location>
    <ligand>
        <name>S-adenosyl-L-methionine</name>
        <dbReference type="ChEBI" id="CHEBI:59789"/>
    </ligand>
</feature>
<dbReference type="STRING" id="437022.CC99x_01582"/>
<feature type="binding site" evidence="6">
    <location>
        <position position="54"/>
    </location>
    <ligand>
        <name>S-adenosyl-L-methionine</name>
        <dbReference type="ChEBI" id="CHEBI:59789"/>
    </ligand>
</feature>
<feature type="binding site" evidence="6">
    <location>
        <position position="107"/>
    </location>
    <ligand>
        <name>S-adenosyl-L-methionine</name>
        <dbReference type="ChEBI" id="CHEBI:59789"/>
    </ligand>
</feature>
<dbReference type="PATRIC" id="fig|1590042.3.peg.1606"/>
<feature type="binding site" evidence="6">
    <location>
        <position position="80"/>
    </location>
    <ligand>
        <name>S-adenosyl-L-methionine</name>
        <dbReference type="ChEBI" id="CHEBI:59789"/>
    </ligand>
</feature>
<dbReference type="PANTHER" id="PTHR11265:SF0">
    <property type="entry name" value="12S RRNA N4-METHYLCYTIDINE METHYLTRANSFERASE"/>
    <property type="match status" value="1"/>
</dbReference>
<dbReference type="Proteomes" id="UP000051494">
    <property type="component" value="Unassembled WGS sequence"/>
</dbReference>
<evidence type="ECO:0000313" key="9">
    <source>
        <dbReference type="Proteomes" id="UP000051494"/>
    </source>
</evidence>
<dbReference type="EMBL" id="LKHV02000001">
    <property type="protein sequence ID" value="MCS5708131.1"/>
    <property type="molecule type" value="Genomic_DNA"/>
</dbReference>
<evidence type="ECO:0000256" key="3">
    <source>
        <dbReference type="ARBA" id="ARBA00022603"/>
    </source>
</evidence>
<reference evidence="8" key="2">
    <citation type="journal article" date="2016" name="Genome Announc.">
        <title>Draft Genome Sequences of Two Novel Amoeba-Resistant Intranuclear Bacteria, 'Candidatus Berkiella cookevillensis' and 'Candidatus Berkiella aquae'.</title>
        <authorList>
            <person name="Mehari Y.T."/>
            <person name="Arivett B.A."/>
            <person name="Farone A.L."/>
            <person name="Gunderson J.H."/>
            <person name="Farone M.B."/>
        </authorList>
    </citation>
    <scope>NUCLEOTIDE SEQUENCE</scope>
    <source>
        <strain evidence="8">CC99</strain>
    </source>
</reference>
<reference evidence="7" key="1">
    <citation type="submission" date="2015-09" db="EMBL/GenBank/DDBJ databases">
        <title>Draft Genome Sequences of Two Novel Amoeba-resistant Intranuclear Bacteria, Candidatus Berkiella cookevillensis and Candidatus Berkiella aquae.</title>
        <authorList>
            <person name="Mehari Y.T."/>
            <person name="Arivett B.A."/>
            <person name="Farone A.L."/>
            <person name="Gunderson J.H."/>
            <person name="Farone M.B."/>
        </authorList>
    </citation>
    <scope>NUCLEOTIDE SEQUENCE [LARGE SCALE GENOMIC DNA]</scope>
    <source>
        <strain evidence="7">CC99</strain>
    </source>
</reference>
<dbReference type="SUPFAM" id="SSF81799">
    <property type="entry name" value="Putative methyltransferase TM0872, insert domain"/>
    <property type="match status" value="1"/>
</dbReference>
<comment type="similarity">
    <text evidence="1 6">Belongs to the methyltransferase superfamily. RsmH family.</text>
</comment>
<dbReference type="EC" id="2.1.1.199" evidence="6"/>
<dbReference type="InterPro" id="IPR002903">
    <property type="entry name" value="RsmH"/>
</dbReference>
<evidence type="ECO:0000313" key="8">
    <source>
        <dbReference type="EMBL" id="MCS5708131.1"/>
    </source>
</evidence>
<keyword evidence="2 6" id="KW-0698">rRNA processing</keyword>
<dbReference type="OrthoDB" id="9806637at2"/>
<dbReference type="PIRSF" id="PIRSF004486">
    <property type="entry name" value="MraW"/>
    <property type="match status" value="1"/>
</dbReference>
<keyword evidence="4 6" id="KW-0808">Transferase</keyword>
<dbReference type="HAMAP" id="MF_01007">
    <property type="entry name" value="16SrRNA_methyltr_H"/>
    <property type="match status" value="1"/>
</dbReference>
<sequence length="307" mass="34667">MSKFIHNPVMLNEIIECLKVKPNGWYIDATFGRGGHTQAILDKLGPNGKLIAIDKDLDAIAYARQKYAHDARFQIYHACFSDIPKLLGNNAGKIDGILVDLGVSSAQLDDPSRGFSFRYEAKLDMRMDQSQQVTAAQWLESASSKEISTVLKQYGEEVDAHRIAEKIIAARAIQPIETTKHLSDLISQVKVRYHKKKIHPATLSFQAIRIHVNKELDALNQLLSDAPNLLKKEGILAVMSFHSLEDRMVKRSFRKLVTPNLPKKLPIMEKAIQRPFDWHLKRAMPSSNECEINPRARSAVLRAIRKG</sequence>
<evidence type="ECO:0000256" key="6">
    <source>
        <dbReference type="HAMAP-Rule" id="MF_01007"/>
    </source>
</evidence>
<dbReference type="RefSeq" id="WP_057624671.1">
    <property type="nucleotide sequence ID" value="NZ_LKHV02000001.1"/>
</dbReference>
<dbReference type="EMBL" id="LKHV01000007">
    <property type="protein sequence ID" value="KRG18370.1"/>
    <property type="molecule type" value="Genomic_DNA"/>
</dbReference>
<dbReference type="NCBIfam" id="TIGR00006">
    <property type="entry name" value="16S rRNA (cytosine(1402)-N(4))-methyltransferase RsmH"/>
    <property type="match status" value="1"/>
</dbReference>
<evidence type="ECO:0000256" key="5">
    <source>
        <dbReference type="ARBA" id="ARBA00022691"/>
    </source>
</evidence>
<protein>
    <recommendedName>
        <fullName evidence="6">Ribosomal RNA small subunit methyltransferase H</fullName>
        <ecNumber evidence="6">2.1.1.199</ecNumber>
    </recommendedName>
    <alternativeName>
        <fullName evidence="6">16S rRNA m(4)C1402 methyltransferase</fullName>
    </alternativeName>
    <alternativeName>
        <fullName evidence="6">rRNA (cytosine-N(4)-)-methyltransferase RsmH</fullName>
    </alternativeName>
</protein>
<dbReference type="GO" id="GO:0070475">
    <property type="term" value="P:rRNA base methylation"/>
    <property type="evidence" value="ECO:0007669"/>
    <property type="project" value="UniProtKB-UniRule"/>
</dbReference>
<comment type="catalytic activity">
    <reaction evidence="6">
        <text>cytidine(1402) in 16S rRNA + S-adenosyl-L-methionine = N(4)-methylcytidine(1402) in 16S rRNA + S-adenosyl-L-homocysteine + H(+)</text>
        <dbReference type="Rhea" id="RHEA:42928"/>
        <dbReference type="Rhea" id="RHEA-COMP:10286"/>
        <dbReference type="Rhea" id="RHEA-COMP:10287"/>
        <dbReference type="ChEBI" id="CHEBI:15378"/>
        <dbReference type="ChEBI" id="CHEBI:57856"/>
        <dbReference type="ChEBI" id="CHEBI:59789"/>
        <dbReference type="ChEBI" id="CHEBI:74506"/>
        <dbReference type="ChEBI" id="CHEBI:82748"/>
        <dbReference type="EC" id="2.1.1.199"/>
    </reaction>
</comment>
<reference evidence="8" key="3">
    <citation type="submission" date="2021-06" db="EMBL/GenBank/DDBJ databases">
        <title>Genomic Description and Analysis of Intracellular Bacteria, Candidatus Berkiella cookevillensis and Candidatus Berkiella aquae.</title>
        <authorList>
            <person name="Kidane D.T."/>
            <person name="Mehari Y.T."/>
            <person name="Rice F.C."/>
            <person name="Arivett B.A."/>
            <person name="Farone A.L."/>
            <person name="Berk S.G."/>
            <person name="Farone M.B."/>
        </authorList>
    </citation>
    <scope>NUCLEOTIDE SEQUENCE</scope>
    <source>
        <strain evidence="8">CC99</strain>
    </source>
</reference>
<dbReference type="InterPro" id="IPR029063">
    <property type="entry name" value="SAM-dependent_MTases_sf"/>
</dbReference>
<keyword evidence="5 6" id="KW-0949">S-adenosyl-L-methionine</keyword>
<accession>A0A0Q9YLF3</accession>
<dbReference type="InterPro" id="IPR023397">
    <property type="entry name" value="SAM-dep_MeTrfase_MraW_recog"/>
</dbReference>
<evidence type="ECO:0000256" key="1">
    <source>
        <dbReference type="ARBA" id="ARBA00010396"/>
    </source>
</evidence>
<dbReference type="PANTHER" id="PTHR11265">
    <property type="entry name" value="S-ADENOSYL-METHYLTRANSFERASE MRAW"/>
    <property type="match status" value="1"/>
</dbReference>
<comment type="function">
    <text evidence="6">Specifically methylates the N4 position of cytidine in position 1402 (C1402) of 16S rRNA.</text>
</comment>
<gene>
    <name evidence="6 7" type="primary">rsmH</name>
    <name evidence="8" type="ORF">CC99x_004365</name>
    <name evidence="7" type="ORF">CC99x_01582</name>
</gene>
<evidence type="ECO:0000256" key="2">
    <source>
        <dbReference type="ARBA" id="ARBA00022552"/>
    </source>
</evidence>
<dbReference type="GO" id="GO:0005737">
    <property type="term" value="C:cytoplasm"/>
    <property type="evidence" value="ECO:0007669"/>
    <property type="project" value="UniProtKB-SubCell"/>
</dbReference>
<dbReference type="GO" id="GO:0071424">
    <property type="term" value="F:rRNA (cytosine-N4-)-methyltransferase activity"/>
    <property type="evidence" value="ECO:0007669"/>
    <property type="project" value="UniProtKB-UniRule"/>
</dbReference>